<dbReference type="EMBL" id="JAHFXS010000589">
    <property type="protein sequence ID" value="KAG9983522.1"/>
    <property type="molecule type" value="Genomic_DNA"/>
</dbReference>
<evidence type="ECO:0000313" key="2">
    <source>
        <dbReference type="Proteomes" id="UP000729357"/>
    </source>
</evidence>
<name>A0A9P8FV38_AURME</name>
<feature type="non-terminal residue" evidence="1">
    <location>
        <position position="418"/>
    </location>
</feature>
<dbReference type="Proteomes" id="UP000729357">
    <property type="component" value="Unassembled WGS sequence"/>
</dbReference>
<dbReference type="AlphaFoldDB" id="A0A9P8FV38"/>
<sequence length="418" mass="47791">MDLLRARDDTLAPFIEFFIDHVECPAISPFDPVNWSLMKHRVSELSHIHREIRLALVALSSLCKTIYYSLPDHKALNAYCAAKDAASTYLASVTNQPSIVLVVLFLLSHFELLYSGDCVPFMENQETIITSETKKWISDQTQHSELDSRILVWMKIIFCISLRGGGNSVFSNEIHQLIPYHAVPATNIQTSELRTTDLETQLYQLLSAPVFDFYFRLQSISGEIAMMTHYHRSRTTGPDQVEISQQIISVKEQLHTLWENRSAVQRQTPEKIRSLFSPEVSTLLIAMIGICHAAYHTEFVELDRVRGDPVAKWTDSDVAVNAIRDIVDGDWETQDRHNDGSLNPAYLRPLFLCAIECMDSETSRWAVEKLRRIKHPVFRGEFFASFAEALAAAQRSKDRRVTSRYFCLWFFGVPPPSM</sequence>
<accession>A0A9P8FV38</accession>
<reference evidence="1" key="1">
    <citation type="journal article" date="2021" name="J Fungi (Basel)">
        <title>Virulence traits and population genomics of the black yeast Aureobasidium melanogenum.</title>
        <authorList>
            <person name="Cernosa A."/>
            <person name="Sun X."/>
            <person name="Gostincar C."/>
            <person name="Fang C."/>
            <person name="Gunde-Cimerman N."/>
            <person name="Song Z."/>
        </authorList>
    </citation>
    <scope>NUCLEOTIDE SEQUENCE</scope>
    <source>
        <strain evidence="1">EXF-9298</strain>
    </source>
</reference>
<proteinExistence type="predicted"/>
<gene>
    <name evidence="1" type="ORF">KCU98_g6029</name>
</gene>
<keyword evidence="2" id="KW-1185">Reference proteome</keyword>
<comment type="caution">
    <text evidence="1">The sequence shown here is derived from an EMBL/GenBank/DDBJ whole genome shotgun (WGS) entry which is preliminary data.</text>
</comment>
<reference evidence="1" key="2">
    <citation type="submission" date="2021-08" db="EMBL/GenBank/DDBJ databases">
        <authorList>
            <person name="Gostincar C."/>
            <person name="Sun X."/>
            <person name="Song Z."/>
            <person name="Gunde-Cimerman N."/>
        </authorList>
    </citation>
    <scope>NUCLEOTIDE SEQUENCE</scope>
    <source>
        <strain evidence="1">EXF-9298</strain>
    </source>
</reference>
<organism evidence="1 2">
    <name type="scientific">Aureobasidium melanogenum</name>
    <name type="common">Aureobasidium pullulans var. melanogenum</name>
    <dbReference type="NCBI Taxonomy" id="46634"/>
    <lineage>
        <taxon>Eukaryota</taxon>
        <taxon>Fungi</taxon>
        <taxon>Dikarya</taxon>
        <taxon>Ascomycota</taxon>
        <taxon>Pezizomycotina</taxon>
        <taxon>Dothideomycetes</taxon>
        <taxon>Dothideomycetidae</taxon>
        <taxon>Dothideales</taxon>
        <taxon>Saccotheciaceae</taxon>
        <taxon>Aureobasidium</taxon>
    </lineage>
</organism>
<evidence type="ECO:0000313" key="1">
    <source>
        <dbReference type="EMBL" id="KAG9983522.1"/>
    </source>
</evidence>
<protein>
    <submittedName>
        <fullName evidence="1">Uncharacterized protein</fullName>
    </submittedName>
</protein>